<reference evidence="2" key="1">
    <citation type="journal article" date="2014" name="Front. Microbiol.">
        <title>High frequency of phylogenetically diverse reductive dehalogenase-homologous genes in deep subseafloor sedimentary metagenomes.</title>
        <authorList>
            <person name="Kawai M."/>
            <person name="Futagami T."/>
            <person name="Toyoda A."/>
            <person name="Takaki Y."/>
            <person name="Nishi S."/>
            <person name="Hori S."/>
            <person name="Arai W."/>
            <person name="Tsubouchi T."/>
            <person name="Morono Y."/>
            <person name="Uchiyama I."/>
            <person name="Ito T."/>
            <person name="Fujiyama A."/>
            <person name="Inagaki F."/>
            <person name="Takami H."/>
        </authorList>
    </citation>
    <scope>NUCLEOTIDE SEQUENCE</scope>
    <source>
        <strain evidence="2">Expedition CK06-06</strain>
    </source>
</reference>
<protein>
    <submittedName>
        <fullName evidence="2">Uncharacterized protein</fullName>
    </submittedName>
</protein>
<dbReference type="AlphaFoldDB" id="X1AA96"/>
<dbReference type="SUPFAM" id="SSF52540">
    <property type="entry name" value="P-loop containing nucleoside triphosphate hydrolases"/>
    <property type="match status" value="1"/>
</dbReference>
<proteinExistence type="predicted"/>
<dbReference type="GO" id="GO:0003746">
    <property type="term" value="F:translation elongation factor activity"/>
    <property type="evidence" value="ECO:0007669"/>
    <property type="project" value="TreeGrafter"/>
</dbReference>
<keyword evidence="1" id="KW-0648">Protein biosynthesis</keyword>
<dbReference type="PANTHER" id="PTHR43636">
    <property type="entry name" value="ELONGATION FACTOR G, MITOCHONDRIAL"/>
    <property type="match status" value="1"/>
</dbReference>
<sequence length="100" mass="11168">NFYKTLEQVQSKFGARCIPLQLPIGAHDDFQGIVDLLTMKSYIGSPAKEAEIPASLQAEANSFREKLVEAVAEIDDRLIEKYLNGDMNHSKPIMLMNENG</sequence>
<gene>
    <name evidence="2" type="ORF">S01H4_08426</name>
</gene>
<dbReference type="EMBL" id="BART01002891">
    <property type="protein sequence ID" value="GAG69603.1"/>
    <property type="molecule type" value="Genomic_DNA"/>
</dbReference>
<name>X1AA96_9ZZZZ</name>
<accession>X1AA96</accession>
<organism evidence="2">
    <name type="scientific">marine sediment metagenome</name>
    <dbReference type="NCBI Taxonomy" id="412755"/>
    <lineage>
        <taxon>unclassified sequences</taxon>
        <taxon>metagenomes</taxon>
        <taxon>ecological metagenomes</taxon>
    </lineage>
</organism>
<dbReference type="Gene3D" id="3.40.50.300">
    <property type="entry name" value="P-loop containing nucleotide triphosphate hydrolases"/>
    <property type="match status" value="1"/>
</dbReference>
<dbReference type="GO" id="GO:0003924">
    <property type="term" value="F:GTPase activity"/>
    <property type="evidence" value="ECO:0007669"/>
    <property type="project" value="TreeGrafter"/>
</dbReference>
<feature type="non-terminal residue" evidence="2">
    <location>
        <position position="1"/>
    </location>
</feature>
<dbReference type="InterPro" id="IPR027417">
    <property type="entry name" value="P-loop_NTPase"/>
</dbReference>
<evidence type="ECO:0000256" key="1">
    <source>
        <dbReference type="ARBA" id="ARBA00022917"/>
    </source>
</evidence>
<evidence type="ECO:0000313" key="2">
    <source>
        <dbReference type="EMBL" id="GAG69603.1"/>
    </source>
</evidence>
<comment type="caution">
    <text evidence="2">The sequence shown here is derived from an EMBL/GenBank/DDBJ whole genome shotgun (WGS) entry which is preliminary data.</text>
</comment>
<dbReference type="PANTHER" id="PTHR43636:SF2">
    <property type="entry name" value="ELONGATION FACTOR G, MITOCHONDRIAL"/>
    <property type="match status" value="1"/>
</dbReference>